<evidence type="ECO:0000259" key="1">
    <source>
        <dbReference type="Pfam" id="PF04824"/>
    </source>
</evidence>
<evidence type="ECO:0000313" key="2">
    <source>
        <dbReference type="EMBL" id="EYC07079.1"/>
    </source>
</evidence>
<comment type="caution">
    <text evidence="2">The sequence shown here is derived from an EMBL/GenBank/DDBJ whole genome shotgun (WGS) entry which is preliminary data.</text>
</comment>
<dbReference type="Proteomes" id="UP000024635">
    <property type="component" value="Unassembled WGS sequence"/>
</dbReference>
<gene>
    <name evidence="2" type="primary">Acey_s0072.g677</name>
    <name evidence="2" type="synonym">Acey-cutl-21</name>
    <name evidence="2" type="ORF">Y032_0072g677</name>
</gene>
<dbReference type="Gene3D" id="1.10.10.580">
    <property type="entry name" value="Structural maintenance of chromosome 1. Chain E"/>
    <property type="match status" value="1"/>
</dbReference>
<accession>A0A016TVP1</accession>
<proteinExistence type="predicted"/>
<protein>
    <recommendedName>
        <fullName evidence="1">Rad21/Rec8-like protein C-terminal eukaryotic domain-containing protein</fullName>
    </recommendedName>
</protein>
<dbReference type="SUPFAM" id="SSF46785">
    <property type="entry name" value="Winged helix' DNA-binding domain"/>
    <property type="match status" value="1"/>
</dbReference>
<dbReference type="AlphaFoldDB" id="A0A016TVP1"/>
<dbReference type="InterPro" id="IPR023093">
    <property type="entry name" value="ScpA-like_C"/>
</dbReference>
<reference evidence="3" key="1">
    <citation type="journal article" date="2015" name="Nat. Genet.">
        <title>The genome and transcriptome of the zoonotic hookworm Ancylostoma ceylanicum identify infection-specific gene families.</title>
        <authorList>
            <person name="Schwarz E.M."/>
            <person name="Hu Y."/>
            <person name="Antoshechkin I."/>
            <person name="Miller M.M."/>
            <person name="Sternberg P.W."/>
            <person name="Aroian R.V."/>
        </authorList>
    </citation>
    <scope>NUCLEOTIDE SEQUENCE</scope>
    <source>
        <strain evidence="3">HY135</strain>
    </source>
</reference>
<evidence type="ECO:0000313" key="3">
    <source>
        <dbReference type="Proteomes" id="UP000024635"/>
    </source>
</evidence>
<keyword evidence="3" id="KW-1185">Reference proteome</keyword>
<feature type="domain" description="Rad21/Rec8-like protein C-terminal eukaryotic" evidence="1">
    <location>
        <begin position="8"/>
        <end position="60"/>
    </location>
</feature>
<name>A0A016TVP1_9BILA</name>
<dbReference type="OrthoDB" id="5810112at2759"/>
<dbReference type="EMBL" id="JARK01001408">
    <property type="protein sequence ID" value="EYC07079.1"/>
    <property type="molecule type" value="Genomic_DNA"/>
</dbReference>
<organism evidence="2 3">
    <name type="scientific">Ancylostoma ceylanicum</name>
    <dbReference type="NCBI Taxonomy" id="53326"/>
    <lineage>
        <taxon>Eukaryota</taxon>
        <taxon>Metazoa</taxon>
        <taxon>Ecdysozoa</taxon>
        <taxon>Nematoda</taxon>
        <taxon>Chromadorea</taxon>
        <taxon>Rhabditida</taxon>
        <taxon>Rhabditina</taxon>
        <taxon>Rhabditomorpha</taxon>
        <taxon>Strongyloidea</taxon>
        <taxon>Ancylostomatidae</taxon>
        <taxon>Ancylostomatinae</taxon>
        <taxon>Ancylostoma</taxon>
    </lineage>
</organism>
<sequence length="104" mass="11439">MTTLHTSEETQISFNYLTKGDSREAATQMFLSLLQLSGSQKVNFAQHEAYGDISIFAGPSVAQTLIKCNRRQFFGLITSRSSNCVIKVASVSNLPCPANVDQYD</sequence>
<dbReference type="InterPro" id="IPR006909">
    <property type="entry name" value="Rad21/Rec8_C_eu"/>
</dbReference>
<dbReference type="Pfam" id="PF04824">
    <property type="entry name" value="Rad21_Rec8"/>
    <property type="match status" value="1"/>
</dbReference>
<dbReference type="InterPro" id="IPR036390">
    <property type="entry name" value="WH_DNA-bd_sf"/>
</dbReference>